<keyword evidence="3" id="KW-0328">Glycosyltransferase</keyword>
<evidence type="ECO:0000256" key="6">
    <source>
        <dbReference type="ARBA" id="ARBA00022989"/>
    </source>
</evidence>
<keyword evidence="5 8" id="KW-0812">Transmembrane</keyword>
<keyword evidence="4 10" id="KW-0808">Transferase</keyword>
<evidence type="ECO:0000256" key="8">
    <source>
        <dbReference type="SAM" id="Phobius"/>
    </source>
</evidence>
<feature type="transmembrane region" description="Helical" evidence="8">
    <location>
        <begin position="395"/>
        <end position="413"/>
    </location>
</feature>
<sequence length="528" mass="58794">MTHTESPGGQGLRTIPERWLGVALGVAVFAAFFFNLHGFPLFDLDEGAFSEATRDMLARGDYVATYLYGEPRYDKPILIYWLQALSVSAFGLNEFALRLPSALSSTLWMLALYAFAARVTDRRTGMMAAIVGATTLEVGIIGKAAIADALLNLLIAASLFAIYLHYQDGRRRWIYAAFACMGLGFLTKGPVAVAIPFVTSLLFFALRGRWRDWLRAALNPAGIALFLVIIVPWYLLITLREGPGFVLGFLLEHNLGRFQEPMEGHSGPIWYYVPVLLLGMLPWTAIVLAALWRARRQLTDDLTLFLLIWFGFVFVLFSLAGTKLPHYLLYGMTPLFLLTAAEVFRMRSAFWSALPGALFFAFMLAFPSIVVAVRSTVGDPFVAALLEDVERHFGILWYGGFGIALAVSLWFMFERRIHMAWRMTAIGLLLAIGLSGLLLPTVAAVQQGPIRDAGLVARDRPETLVMWSLNNPSFNVYAQRVVERRSPEPGEVALTRSTRLERLAEYEVLFERNGVALVKVMASSATRD</sequence>
<dbReference type="OrthoDB" id="9775035at2"/>
<feature type="transmembrane region" description="Helical" evidence="8">
    <location>
        <begin position="356"/>
        <end position="375"/>
    </location>
</feature>
<comment type="caution">
    <text evidence="10">The sequence shown here is derived from an EMBL/GenBank/DDBJ whole genome shotgun (WGS) entry which is preliminary data.</text>
</comment>
<protein>
    <submittedName>
        <fullName evidence="10">Phospholipid carrier-dependent glycosyltransferase</fullName>
    </submittedName>
</protein>
<name>A0A1V3NA12_9GAMM</name>
<comment type="subcellular location">
    <subcellularLocation>
        <location evidence="1">Cell membrane</location>
        <topology evidence="1">Multi-pass membrane protein</topology>
    </subcellularLocation>
</comment>
<dbReference type="Pfam" id="PF13231">
    <property type="entry name" value="PMT_2"/>
    <property type="match status" value="1"/>
</dbReference>
<feature type="transmembrane region" description="Helical" evidence="8">
    <location>
        <begin position="304"/>
        <end position="321"/>
    </location>
</feature>
<keyword evidence="11" id="KW-1185">Reference proteome</keyword>
<dbReference type="PANTHER" id="PTHR33908:SF3">
    <property type="entry name" value="UNDECAPRENYL PHOSPHATE-ALPHA-4-AMINO-4-DEOXY-L-ARABINOSE ARABINOSYL TRANSFERASE"/>
    <property type="match status" value="1"/>
</dbReference>
<feature type="transmembrane region" description="Helical" evidence="8">
    <location>
        <begin position="269"/>
        <end position="292"/>
    </location>
</feature>
<feature type="transmembrane region" description="Helical" evidence="8">
    <location>
        <begin position="217"/>
        <end position="237"/>
    </location>
</feature>
<dbReference type="PANTHER" id="PTHR33908">
    <property type="entry name" value="MANNOSYLTRANSFERASE YKCB-RELATED"/>
    <property type="match status" value="1"/>
</dbReference>
<dbReference type="InterPro" id="IPR050297">
    <property type="entry name" value="LipidA_mod_glycosyltrf_83"/>
</dbReference>
<evidence type="ECO:0000256" key="1">
    <source>
        <dbReference type="ARBA" id="ARBA00004651"/>
    </source>
</evidence>
<feature type="transmembrane region" description="Helical" evidence="8">
    <location>
        <begin position="149"/>
        <end position="166"/>
    </location>
</feature>
<evidence type="ECO:0000313" key="10">
    <source>
        <dbReference type="EMBL" id="OOG21803.1"/>
    </source>
</evidence>
<evidence type="ECO:0000256" key="5">
    <source>
        <dbReference type="ARBA" id="ARBA00022692"/>
    </source>
</evidence>
<dbReference type="EMBL" id="MVBK01000121">
    <property type="protein sequence ID" value="OOG21803.1"/>
    <property type="molecule type" value="Genomic_DNA"/>
</dbReference>
<evidence type="ECO:0000256" key="4">
    <source>
        <dbReference type="ARBA" id="ARBA00022679"/>
    </source>
</evidence>
<keyword evidence="7 8" id="KW-0472">Membrane</keyword>
<proteinExistence type="predicted"/>
<keyword evidence="6 8" id="KW-1133">Transmembrane helix</keyword>
<dbReference type="InterPro" id="IPR038731">
    <property type="entry name" value="RgtA/B/C-like"/>
</dbReference>
<feature type="transmembrane region" description="Helical" evidence="8">
    <location>
        <begin position="172"/>
        <end position="205"/>
    </location>
</feature>
<accession>A0A1V3NA12</accession>
<dbReference type="Proteomes" id="UP000189462">
    <property type="component" value="Unassembled WGS sequence"/>
</dbReference>
<dbReference type="GO" id="GO:0016763">
    <property type="term" value="F:pentosyltransferase activity"/>
    <property type="evidence" value="ECO:0007669"/>
    <property type="project" value="TreeGrafter"/>
</dbReference>
<evidence type="ECO:0000256" key="2">
    <source>
        <dbReference type="ARBA" id="ARBA00022475"/>
    </source>
</evidence>
<dbReference type="GO" id="GO:0009103">
    <property type="term" value="P:lipopolysaccharide biosynthetic process"/>
    <property type="evidence" value="ECO:0007669"/>
    <property type="project" value="UniProtKB-ARBA"/>
</dbReference>
<feature type="domain" description="Glycosyltransferase RgtA/B/C/D-like" evidence="9">
    <location>
        <begin position="74"/>
        <end position="233"/>
    </location>
</feature>
<keyword evidence="2" id="KW-1003">Cell membrane</keyword>
<gene>
    <name evidence="10" type="ORF">B1C78_15940</name>
</gene>
<feature type="transmembrane region" description="Helical" evidence="8">
    <location>
        <begin position="425"/>
        <end position="445"/>
    </location>
</feature>
<evidence type="ECO:0000256" key="7">
    <source>
        <dbReference type="ARBA" id="ARBA00023136"/>
    </source>
</evidence>
<feature type="transmembrane region" description="Helical" evidence="8">
    <location>
        <begin position="20"/>
        <end position="39"/>
    </location>
</feature>
<dbReference type="RefSeq" id="WP_077280143.1">
    <property type="nucleotide sequence ID" value="NZ_MVBK01000121.1"/>
</dbReference>
<feature type="transmembrane region" description="Helical" evidence="8">
    <location>
        <begin position="327"/>
        <end position="344"/>
    </location>
</feature>
<feature type="transmembrane region" description="Helical" evidence="8">
    <location>
        <begin position="102"/>
        <end position="119"/>
    </location>
</feature>
<dbReference type="STRING" id="108003.B1C78_15940"/>
<organism evidence="10 11">
    <name type="scientific">Thioalkalivibrio denitrificans</name>
    <dbReference type="NCBI Taxonomy" id="108003"/>
    <lineage>
        <taxon>Bacteria</taxon>
        <taxon>Pseudomonadati</taxon>
        <taxon>Pseudomonadota</taxon>
        <taxon>Gammaproteobacteria</taxon>
        <taxon>Chromatiales</taxon>
        <taxon>Ectothiorhodospiraceae</taxon>
        <taxon>Thioalkalivibrio</taxon>
    </lineage>
</organism>
<reference evidence="10 11" key="1">
    <citation type="submission" date="2017-02" db="EMBL/GenBank/DDBJ databases">
        <title>Genomic diversity within the haloalkaliphilic genus Thioalkalivibrio.</title>
        <authorList>
            <person name="Ahn A.-C."/>
            <person name="Meier-Kolthoff J."/>
            <person name="Overmars L."/>
            <person name="Richter M."/>
            <person name="Woyke T."/>
            <person name="Sorokin D.Y."/>
            <person name="Muyzer G."/>
        </authorList>
    </citation>
    <scope>NUCLEOTIDE SEQUENCE [LARGE SCALE GENOMIC DNA]</scope>
    <source>
        <strain evidence="10 11">ALJD</strain>
    </source>
</reference>
<dbReference type="GO" id="GO:0005886">
    <property type="term" value="C:plasma membrane"/>
    <property type="evidence" value="ECO:0007669"/>
    <property type="project" value="UniProtKB-SubCell"/>
</dbReference>
<evidence type="ECO:0000259" key="9">
    <source>
        <dbReference type="Pfam" id="PF13231"/>
    </source>
</evidence>
<evidence type="ECO:0000313" key="11">
    <source>
        <dbReference type="Proteomes" id="UP000189462"/>
    </source>
</evidence>
<evidence type="ECO:0000256" key="3">
    <source>
        <dbReference type="ARBA" id="ARBA00022676"/>
    </source>
</evidence>
<dbReference type="AlphaFoldDB" id="A0A1V3NA12"/>
<dbReference type="GO" id="GO:0010041">
    <property type="term" value="P:response to iron(III) ion"/>
    <property type="evidence" value="ECO:0007669"/>
    <property type="project" value="TreeGrafter"/>
</dbReference>